<comment type="similarity">
    <text evidence="1">Belongs to the thioredoxin family.</text>
</comment>
<feature type="region of interest" description="Disordered" evidence="3">
    <location>
        <begin position="726"/>
        <end position="768"/>
    </location>
</feature>
<feature type="compositionally biased region" description="Polar residues" evidence="3">
    <location>
        <begin position="611"/>
        <end position="638"/>
    </location>
</feature>
<feature type="compositionally biased region" description="Low complexity" evidence="3">
    <location>
        <begin position="1144"/>
        <end position="1159"/>
    </location>
</feature>
<sequence length="1509" mass="166810">MSKPEPDNHTRGYWIQSRVEDCTDAGYKIEETFSRDIIQTFPSWTMDAMDQKLMTPTLLLKSGSAFRARTARLTYVHGWCEIPTTQEAEPSAGIATGCTKIQTRWFHGLTVACTHGTVARAFEPSSSAPPCRDRPDGVAEFGCGRLVVVQCWAAQVTDSDDAVVRHGAPGQKQGECAIVKAVTVARRTGLANARNKRKLFWCAWWWGSTSARVEPTKPSPEGTPALCKPVRSTSGSSLTSHTGCGRAFTTGVLARSHLPSHSHSSPSPSLTRPDIAFTPTRSNVRAKSYPSPHPARPSICSPTDRAARLPYSDSTHYRYHAHTRTRHARAAQRDGRDSTLNCISFRQSPLPWRPLSRSSMWLFGRRRRKAAKFKDGPTEVTDRKRPVAEQTNTIQTSNGPRRGPSQRQRRRRGSSRSTTASMRDVEKSLPEPAFAKEWPPSSAEDITALPNQHRLAHSPHLRPITQEHAGIPYNFHSSHSHQSLPPSAKDRGKLQRPQSMRRDPPTDSSLVRRKSSKRRKEHDHVREEEIRAMSFPMPQKRPAANSGGMLRRDSKKVKGALNHRFERPTSNVSLPLENSIHSSMSGNSENRAFRVSALDMFSPRPTIRVSVGSNHYGSDRMSPNTYSEKSTRRPISSSADEKASRRTSRIDDLADELDAGALRDILERDKRRREKKAKADQERLRRRLERRAEKQNAIEARGTPATPRKEGTGMVGLGIEREAPAPMEDVRPSTPPQPQRLNMPVTPRTNDNTQLPTPLESPTEEPVVSNAREIRYSKGSASAHVHTRGPSNASILPELISEKLANDMPVDSIEHGPDPTRSGSLHPIDTTDTFATSKPGSSTRRRSSEGRRMGVFASLFRRGKRNSQEQARPTPSEISFSNTSRESMSRQPLPAHLVGTAPPTQPIQIRRPSSVPRRTMSKFREDLPEFPLSPPDSRVQSPEVPSTSIIAARRRSQHLSDLQVGSLPGDRSDSPVSPGAPINVMSQSLASVDSEGSWLSGRPPKRSSNRSQMRSSLTSSAPLRNDDFNASYEELGMADDEYFKRLTPLPDHRGRSPYASDDRGRKASSTLMTLDAAAESDEEVAPPSEDLPPAQEGEFVQNSVGRQPTIIHRRPRVKSTEGLLSMFLDDTEDTSSKVADVGQESPDSGSPTSPTSEEPVLVQRAKSVDLGKGHGHVRHLSAGSARLLDIQKRSGTPVHGRSPRMSEQDVHDSQVCPVVVFVGRIRYWRLYTGGMLPSPCLTKKADPGGANRAVGQARHLSWQPLCGASKPYSVDHPKYTQILDIVSNAFPISAHISRHLYESSICAGTRTALPKNKRIRIVIGNGGQFSPSAEFFEIALPLLSNHASTYTMFAPSSFRATRTLLTSARLQTAINPTSTANLYRPLFTQKFFHNTAKMSEDHKGVHNLKNKEQFEEVMAVKDSLMVVDCFATWCGPCKVIAPQVVKFSEKYPNARFYKLDVDEASDVAGDLGIRAMPTFILFKNGTKVAEVVGANPKALETAIQNNIDA</sequence>
<feature type="compositionally biased region" description="Basic and acidic residues" evidence="3">
    <location>
        <begin position="639"/>
        <end position="648"/>
    </location>
</feature>
<accession>A0A177DF68</accession>
<feature type="compositionally biased region" description="Polar residues" evidence="3">
    <location>
        <begin position="938"/>
        <end position="949"/>
    </location>
</feature>
<dbReference type="CDD" id="cd02947">
    <property type="entry name" value="TRX_family"/>
    <property type="match status" value="1"/>
</dbReference>
<reference evidence="5 6" key="1">
    <citation type="submission" date="2016-05" db="EMBL/GenBank/DDBJ databases">
        <title>Comparative analysis of secretome profiles of manganese(II)-oxidizing ascomycete fungi.</title>
        <authorList>
            <consortium name="DOE Joint Genome Institute"/>
            <person name="Zeiner C.A."/>
            <person name="Purvine S.O."/>
            <person name="Zink E.M."/>
            <person name="Wu S."/>
            <person name="Pasa-Tolic L."/>
            <person name="Chaput D.L."/>
            <person name="Haridas S."/>
            <person name="Grigoriev I.V."/>
            <person name="Santelli C.M."/>
            <person name="Hansel C.M."/>
        </authorList>
    </citation>
    <scope>NUCLEOTIDE SEQUENCE [LARGE SCALE GENOMIC DNA]</scope>
    <source>
        <strain evidence="5 6">SRC1lrK2f</strain>
    </source>
</reference>
<evidence type="ECO:0000313" key="6">
    <source>
        <dbReference type="Proteomes" id="UP000077248"/>
    </source>
</evidence>
<dbReference type="FunFam" id="3.40.30.10:FF:000245">
    <property type="entry name" value="Thioredoxin"/>
    <property type="match status" value="1"/>
</dbReference>
<dbReference type="SUPFAM" id="SSF52833">
    <property type="entry name" value="Thioredoxin-like"/>
    <property type="match status" value="1"/>
</dbReference>
<feature type="region of interest" description="Disordered" evidence="3">
    <location>
        <begin position="471"/>
        <end position="528"/>
    </location>
</feature>
<feature type="domain" description="Thioredoxin" evidence="4">
    <location>
        <begin position="1385"/>
        <end position="1508"/>
    </location>
</feature>
<dbReference type="Pfam" id="PF00085">
    <property type="entry name" value="Thioredoxin"/>
    <property type="match status" value="1"/>
</dbReference>
<proteinExistence type="inferred from homology"/>
<feature type="region of interest" description="Disordered" evidence="3">
    <location>
        <begin position="213"/>
        <end position="241"/>
    </location>
</feature>
<dbReference type="InterPro" id="IPR036249">
    <property type="entry name" value="Thioredoxin-like_sf"/>
</dbReference>
<organism evidence="5 6">
    <name type="scientific">Alternaria alternata</name>
    <name type="common">Alternaria rot fungus</name>
    <name type="synonym">Torula alternata</name>
    <dbReference type="NCBI Taxonomy" id="5599"/>
    <lineage>
        <taxon>Eukaryota</taxon>
        <taxon>Fungi</taxon>
        <taxon>Dikarya</taxon>
        <taxon>Ascomycota</taxon>
        <taxon>Pezizomycotina</taxon>
        <taxon>Dothideomycetes</taxon>
        <taxon>Pleosporomycetidae</taxon>
        <taxon>Pleosporales</taxon>
        <taxon>Pleosporineae</taxon>
        <taxon>Pleosporaceae</taxon>
        <taxon>Alternaria</taxon>
        <taxon>Alternaria sect. Alternaria</taxon>
        <taxon>Alternaria alternata complex</taxon>
    </lineage>
</organism>
<dbReference type="Gene3D" id="3.40.30.10">
    <property type="entry name" value="Glutaredoxin"/>
    <property type="match status" value="1"/>
</dbReference>
<feature type="region of interest" description="Disordered" evidence="3">
    <location>
        <begin position="370"/>
        <end position="444"/>
    </location>
</feature>
<dbReference type="InterPro" id="IPR013766">
    <property type="entry name" value="Thioredoxin_domain"/>
</dbReference>
<feature type="compositionally biased region" description="Basic and acidic residues" evidence="3">
    <location>
        <begin position="372"/>
        <end position="387"/>
    </location>
</feature>
<name>A0A177DF68_ALTAL</name>
<feature type="compositionally biased region" description="Polar residues" evidence="3">
    <location>
        <begin position="868"/>
        <end position="890"/>
    </location>
</feature>
<feature type="compositionally biased region" description="Polar residues" evidence="3">
    <location>
        <begin position="830"/>
        <end position="839"/>
    </location>
</feature>
<dbReference type="PRINTS" id="PR00421">
    <property type="entry name" value="THIOREDOXIN"/>
</dbReference>
<evidence type="ECO:0000259" key="4">
    <source>
        <dbReference type="PROSITE" id="PS51352"/>
    </source>
</evidence>
<feature type="compositionally biased region" description="Basic and acidic residues" evidence="3">
    <location>
        <begin position="1050"/>
        <end position="1065"/>
    </location>
</feature>
<dbReference type="PROSITE" id="PS00194">
    <property type="entry name" value="THIOREDOXIN_1"/>
    <property type="match status" value="1"/>
</dbReference>
<dbReference type="STRING" id="5599.A0A177DF68"/>
<feature type="region of interest" description="Disordered" evidence="3">
    <location>
        <begin position="809"/>
        <end position="1026"/>
    </location>
</feature>
<feature type="region of interest" description="Disordered" evidence="3">
    <location>
        <begin position="1047"/>
        <end position="1117"/>
    </location>
</feature>
<evidence type="ECO:0000256" key="2">
    <source>
        <dbReference type="ARBA" id="ARBA00023157"/>
    </source>
</evidence>
<dbReference type="InterPro" id="IPR017937">
    <property type="entry name" value="Thioredoxin_CS"/>
</dbReference>
<keyword evidence="6" id="KW-1185">Reference proteome</keyword>
<dbReference type="PANTHER" id="PTHR46115">
    <property type="entry name" value="THIOREDOXIN-LIKE PROTEIN 1"/>
    <property type="match status" value="1"/>
</dbReference>
<dbReference type="EMBL" id="KV441485">
    <property type="protein sequence ID" value="OAG17790.1"/>
    <property type="molecule type" value="Genomic_DNA"/>
</dbReference>
<dbReference type="RefSeq" id="XP_018383211.1">
    <property type="nucleotide sequence ID" value="XM_018523682.1"/>
</dbReference>
<feature type="region of interest" description="Disordered" evidence="3">
    <location>
        <begin position="609"/>
        <end position="648"/>
    </location>
</feature>
<feature type="compositionally biased region" description="Basic residues" evidence="3">
    <location>
        <begin position="511"/>
        <end position="521"/>
    </location>
</feature>
<dbReference type="GeneID" id="29109276"/>
<evidence type="ECO:0000256" key="1">
    <source>
        <dbReference type="ARBA" id="ARBA00008987"/>
    </source>
</evidence>
<dbReference type="KEGG" id="aalt:CC77DRAFT_1011037"/>
<dbReference type="PROSITE" id="PS51352">
    <property type="entry name" value="THIOREDOXIN_2"/>
    <property type="match status" value="1"/>
</dbReference>
<evidence type="ECO:0000313" key="5">
    <source>
        <dbReference type="EMBL" id="OAG17790.1"/>
    </source>
</evidence>
<feature type="compositionally biased region" description="Polar residues" evidence="3">
    <location>
        <begin position="389"/>
        <end position="398"/>
    </location>
</feature>
<dbReference type="Proteomes" id="UP000077248">
    <property type="component" value="Unassembled WGS sequence"/>
</dbReference>
<feature type="compositionally biased region" description="Low complexity" evidence="3">
    <location>
        <begin position="755"/>
        <end position="768"/>
    </location>
</feature>
<feature type="region of interest" description="Disordered" evidence="3">
    <location>
        <begin position="256"/>
        <end position="304"/>
    </location>
</feature>
<dbReference type="VEuPathDB" id="FungiDB:CC77DRAFT_1011037"/>
<evidence type="ECO:0000256" key="3">
    <source>
        <dbReference type="SAM" id="MobiDB-lite"/>
    </source>
</evidence>
<feature type="region of interest" description="Disordered" evidence="3">
    <location>
        <begin position="1129"/>
        <end position="1160"/>
    </location>
</feature>
<gene>
    <name evidence="5" type="ORF">CC77DRAFT_1011037</name>
</gene>
<protein>
    <recommendedName>
        <fullName evidence="4">Thioredoxin domain-containing protein</fullName>
    </recommendedName>
</protein>
<keyword evidence="2" id="KW-1015">Disulfide bond</keyword>
<feature type="compositionally biased region" description="Low complexity" evidence="3">
    <location>
        <begin position="256"/>
        <end position="270"/>
    </location>
</feature>
<feature type="compositionally biased region" description="Low complexity" evidence="3">
    <location>
        <begin position="232"/>
        <end position="241"/>
    </location>
</feature>
<feature type="compositionally biased region" description="Polar residues" evidence="3">
    <location>
        <begin position="1009"/>
        <end position="1022"/>
    </location>
</feature>
<feature type="region of interest" description="Disordered" evidence="3">
    <location>
        <begin position="670"/>
        <end position="713"/>
    </location>
</feature>